<proteinExistence type="predicted"/>
<keyword evidence="3" id="KW-0328">Glycosyltransferase</keyword>
<feature type="domain" description="Glycosyltransferase RgtA/B/C/D-like" evidence="9">
    <location>
        <begin position="71"/>
        <end position="235"/>
    </location>
</feature>
<keyword evidence="5 8" id="KW-0812">Transmembrane</keyword>
<dbReference type="PANTHER" id="PTHR33908:SF3">
    <property type="entry name" value="UNDECAPRENYL PHOSPHATE-ALPHA-4-AMINO-4-DEOXY-L-ARABINOSE ARABINOSYL TRANSFERASE"/>
    <property type="match status" value="1"/>
</dbReference>
<dbReference type="EMBL" id="QFLI01000010">
    <property type="protein sequence ID" value="PXX97059.1"/>
    <property type="molecule type" value="Genomic_DNA"/>
</dbReference>
<accession>A0A2V3ZTL8</accession>
<feature type="transmembrane region" description="Helical" evidence="8">
    <location>
        <begin position="145"/>
        <end position="164"/>
    </location>
</feature>
<evidence type="ECO:0000256" key="2">
    <source>
        <dbReference type="ARBA" id="ARBA00022475"/>
    </source>
</evidence>
<dbReference type="Pfam" id="PF13231">
    <property type="entry name" value="PMT_2"/>
    <property type="match status" value="1"/>
</dbReference>
<evidence type="ECO:0000259" key="9">
    <source>
        <dbReference type="Pfam" id="PF13231"/>
    </source>
</evidence>
<dbReference type="GO" id="GO:0009103">
    <property type="term" value="P:lipopolysaccharide biosynthetic process"/>
    <property type="evidence" value="ECO:0007669"/>
    <property type="project" value="UniProtKB-ARBA"/>
</dbReference>
<evidence type="ECO:0000256" key="4">
    <source>
        <dbReference type="ARBA" id="ARBA00022679"/>
    </source>
</evidence>
<feature type="transmembrane region" description="Helical" evidence="8">
    <location>
        <begin position="268"/>
        <end position="293"/>
    </location>
</feature>
<dbReference type="GO" id="GO:0010041">
    <property type="term" value="P:response to iron(III) ion"/>
    <property type="evidence" value="ECO:0007669"/>
    <property type="project" value="TreeGrafter"/>
</dbReference>
<dbReference type="PANTHER" id="PTHR33908">
    <property type="entry name" value="MANNOSYLTRANSFERASE YKCB-RELATED"/>
    <property type="match status" value="1"/>
</dbReference>
<evidence type="ECO:0000313" key="10">
    <source>
        <dbReference type="EMBL" id="PXX97059.1"/>
    </source>
</evidence>
<reference evidence="10 11" key="1">
    <citation type="submission" date="2018-05" db="EMBL/GenBank/DDBJ databases">
        <title>Marinifilum breve JC075T sp. nov., a marine bacterium isolated from Yongle Blue Hole in the South China Sea.</title>
        <authorList>
            <person name="Fu T."/>
        </authorList>
    </citation>
    <scope>NUCLEOTIDE SEQUENCE [LARGE SCALE GENOMIC DNA]</scope>
    <source>
        <strain evidence="10 11">JC075</strain>
    </source>
</reference>
<feature type="transmembrane region" description="Helical" evidence="8">
    <location>
        <begin position="361"/>
        <end position="385"/>
    </location>
</feature>
<evidence type="ECO:0000256" key="7">
    <source>
        <dbReference type="ARBA" id="ARBA00023136"/>
    </source>
</evidence>
<feature type="transmembrane region" description="Helical" evidence="8">
    <location>
        <begin position="391"/>
        <end position="415"/>
    </location>
</feature>
<evidence type="ECO:0000256" key="5">
    <source>
        <dbReference type="ARBA" id="ARBA00022692"/>
    </source>
</evidence>
<sequence>MTSMNIKSILDNNRYGHGILLIVVCYISFFLFNDEFFVNIMEARNFVTAREMIEKGNWLVPTMNGELRLAKPPFPTWITAIFGSIFGMENLSMLRFPAGIMGSLMVLFMYQFIISLNGNRIKALTNCLILVSSFYVLYMSRTGTWDIFCHSFMLGAIWIIYSAFNHHNNDSLWIKFSFAGVLLGLSFLSKGPVAFFALLLPFLIAYFSVYKKINLKQYWKPIALCLLIFAIISFWWPIYISIAHAQEAAAVAKLESGSWINRHVRPFYYYWNFPIQSGVWTIAIFTSLLFPYAIKNFKAKEEYKFALIWTLSSVILLSLIPEKKDRYLLPVLIPSALLAGQLFHHLYLAFKNESAKKADHILFGINTWTIAIVAFSMPIIVFVMFLRENLISIHSFALFSIFSEIIAMLVVICWINRNVRGMVLNTTALFLIVVIFIIPNTGGILNRNPHFKSIAEIRKLTNFHEYNYYSIGEDHLAIELVYEIGKEVKQWNTLEKPDLPEEKPFLVISTENPKALFTKAQMNKIKLDIIGQYDNNKNRFGKNRYKEHFKKYVSLVSPISIADKTFSEATAIEMNKTKDYGN</sequence>
<name>A0A2V3ZTL8_9BACT</name>
<keyword evidence="4" id="KW-0808">Transferase</keyword>
<keyword evidence="11" id="KW-1185">Reference proteome</keyword>
<feature type="transmembrane region" description="Helical" evidence="8">
    <location>
        <begin position="222"/>
        <end position="242"/>
    </location>
</feature>
<gene>
    <name evidence="10" type="ORF">DF185_18725</name>
</gene>
<dbReference type="InterPro" id="IPR038731">
    <property type="entry name" value="RgtA/B/C-like"/>
</dbReference>
<dbReference type="AlphaFoldDB" id="A0A2V3ZTL8"/>
<organism evidence="10 11">
    <name type="scientific">Marinifilum breve</name>
    <dbReference type="NCBI Taxonomy" id="2184082"/>
    <lineage>
        <taxon>Bacteria</taxon>
        <taxon>Pseudomonadati</taxon>
        <taxon>Bacteroidota</taxon>
        <taxon>Bacteroidia</taxon>
        <taxon>Marinilabiliales</taxon>
        <taxon>Marinifilaceae</taxon>
    </lineage>
</organism>
<comment type="subcellular location">
    <subcellularLocation>
        <location evidence="1">Cell membrane</location>
        <topology evidence="1">Multi-pass membrane protein</topology>
    </subcellularLocation>
</comment>
<feature type="transmembrane region" description="Helical" evidence="8">
    <location>
        <begin position="12"/>
        <end position="32"/>
    </location>
</feature>
<evidence type="ECO:0000256" key="6">
    <source>
        <dbReference type="ARBA" id="ARBA00022989"/>
    </source>
</evidence>
<feature type="transmembrane region" description="Helical" evidence="8">
    <location>
        <begin position="123"/>
        <end position="139"/>
    </location>
</feature>
<keyword evidence="6 8" id="KW-1133">Transmembrane helix</keyword>
<feature type="transmembrane region" description="Helical" evidence="8">
    <location>
        <begin position="171"/>
        <end position="188"/>
    </location>
</feature>
<dbReference type="InterPro" id="IPR050297">
    <property type="entry name" value="LipidA_mod_glycosyltrf_83"/>
</dbReference>
<evidence type="ECO:0000256" key="1">
    <source>
        <dbReference type="ARBA" id="ARBA00004651"/>
    </source>
</evidence>
<keyword evidence="2" id="KW-1003">Cell membrane</keyword>
<comment type="caution">
    <text evidence="10">The sequence shown here is derived from an EMBL/GenBank/DDBJ whole genome shotgun (WGS) entry which is preliminary data.</text>
</comment>
<feature type="transmembrane region" description="Helical" evidence="8">
    <location>
        <begin position="327"/>
        <end position="349"/>
    </location>
</feature>
<dbReference type="GO" id="GO:0016763">
    <property type="term" value="F:pentosyltransferase activity"/>
    <property type="evidence" value="ECO:0007669"/>
    <property type="project" value="TreeGrafter"/>
</dbReference>
<evidence type="ECO:0000256" key="3">
    <source>
        <dbReference type="ARBA" id="ARBA00022676"/>
    </source>
</evidence>
<feature type="transmembrane region" description="Helical" evidence="8">
    <location>
        <begin position="422"/>
        <end position="439"/>
    </location>
</feature>
<feature type="transmembrane region" description="Helical" evidence="8">
    <location>
        <begin position="194"/>
        <end position="210"/>
    </location>
</feature>
<keyword evidence="7 8" id="KW-0472">Membrane</keyword>
<evidence type="ECO:0000256" key="8">
    <source>
        <dbReference type="SAM" id="Phobius"/>
    </source>
</evidence>
<feature type="transmembrane region" description="Helical" evidence="8">
    <location>
        <begin position="96"/>
        <end position="116"/>
    </location>
</feature>
<evidence type="ECO:0000313" key="11">
    <source>
        <dbReference type="Proteomes" id="UP000248079"/>
    </source>
</evidence>
<feature type="transmembrane region" description="Helical" evidence="8">
    <location>
        <begin position="305"/>
        <end position="321"/>
    </location>
</feature>
<dbReference type="OrthoDB" id="8353433at2"/>
<protein>
    <recommendedName>
        <fullName evidence="9">Glycosyltransferase RgtA/B/C/D-like domain-containing protein</fullName>
    </recommendedName>
</protein>
<dbReference type="Proteomes" id="UP000248079">
    <property type="component" value="Unassembled WGS sequence"/>
</dbReference>
<dbReference type="GO" id="GO:0005886">
    <property type="term" value="C:plasma membrane"/>
    <property type="evidence" value="ECO:0007669"/>
    <property type="project" value="UniProtKB-SubCell"/>
</dbReference>